<dbReference type="PROSITE" id="PS01081">
    <property type="entry name" value="HTH_TETR_1"/>
    <property type="match status" value="1"/>
</dbReference>
<evidence type="ECO:0000256" key="1">
    <source>
        <dbReference type="ARBA" id="ARBA00023125"/>
    </source>
</evidence>
<name>A0ABR9VNA1_9SYNC</name>
<dbReference type="PRINTS" id="PR00455">
    <property type="entry name" value="HTHTETR"/>
</dbReference>
<dbReference type="PANTHER" id="PTHR30055">
    <property type="entry name" value="HTH-TYPE TRANSCRIPTIONAL REGULATOR RUTR"/>
    <property type="match status" value="1"/>
</dbReference>
<feature type="domain" description="HTH tetR-type" evidence="3">
    <location>
        <begin position="41"/>
        <end position="101"/>
    </location>
</feature>
<dbReference type="InterPro" id="IPR001647">
    <property type="entry name" value="HTH_TetR"/>
</dbReference>
<organism evidence="4 5">
    <name type="scientific">Synechocystis salina LEGE 00031</name>
    <dbReference type="NCBI Taxonomy" id="1828736"/>
    <lineage>
        <taxon>Bacteria</taxon>
        <taxon>Bacillati</taxon>
        <taxon>Cyanobacteriota</taxon>
        <taxon>Cyanophyceae</taxon>
        <taxon>Synechococcales</taxon>
        <taxon>Merismopediaceae</taxon>
        <taxon>Synechocystis</taxon>
    </lineage>
</organism>
<dbReference type="PANTHER" id="PTHR30055:SF236">
    <property type="entry name" value="SLL1286 PROTEIN"/>
    <property type="match status" value="1"/>
</dbReference>
<keyword evidence="5" id="KW-1185">Reference proteome</keyword>
<dbReference type="InterPro" id="IPR009057">
    <property type="entry name" value="Homeodomain-like_sf"/>
</dbReference>
<sequence>MGRSRFFPHNNSNSWVSLEVKSMQSKKYYTAPSTFTNPAEASTHDRILKGALKLFGTKGYEGTTTKDLAQAANVAEGTLFRYFTNKKAILVEVATAGWIEILTDLLTELSEMGSYKAIAQVMKRRMFHLRENKYLLQVCFVEAQYHPELREKIQSEIIDKMTDVAEAFFQTAMDRGIYRRMNPKIVAQVFLGMFAVAGFSEQTVIDPHASPQALQEMAEGLADIFLHGVLTKGEKNTSH</sequence>
<proteinExistence type="predicted"/>
<evidence type="ECO:0000313" key="4">
    <source>
        <dbReference type="EMBL" id="MBE9252810.1"/>
    </source>
</evidence>
<comment type="caution">
    <text evidence="4">The sequence shown here is derived from an EMBL/GenBank/DDBJ whole genome shotgun (WGS) entry which is preliminary data.</text>
</comment>
<feature type="DNA-binding region" description="H-T-H motif" evidence="2">
    <location>
        <begin position="64"/>
        <end position="83"/>
    </location>
</feature>
<dbReference type="InterPro" id="IPR039536">
    <property type="entry name" value="TetR_C_Proteobacteria"/>
</dbReference>
<dbReference type="Proteomes" id="UP000658720">
    <property type="component" value="Unassembled WGS sequence"/>
</dbReference>
<evidence type="ECO:0000259" key="3">
    <source>
        <dbReference type="PROSITE" id="PS50977"/>
    </source>
</evidence>
<accession>A0ABR9VNA1</accession>
<evidence type="ECO:0000313" key="5">
    <source>
        <dbReference type="Proteomes" id="UP000658720"/>
    </source>
</evidence>
<dbReference type="RefSeq" id="WP_194018848.1">
    <property type="nucleotide sequence ID" value="NZ_JADEVV010000005.1"/>
</dbReference>
<dbReference type="SUPFAM" id="SSF46689">
    <property type="entry name" value="Homeodomain-like"/>
    <property type="match status" value="1"/>
</dbReference>
<dbReference type="SUPFAM" id="SSF48498">
    <property type="entry name" value="Tetracyclin repressor-like, C-terminal domain"/>
    <property type="match status" value="1"/>
</dbReference>
<protein>
    <submittedName>
        <fullName evidence="4">TetR/AcrR family transcriptional regulator</fullName>
    </submittedName>
</protein>
<gene>
    <name evidence="4" type="ORF">IQ217_02850</name>
</gene>
<dbReference type="InterPro" id="IPR036271">
    <property type="entry name" value="Tet_transcr_reg_TetR-rel_C_sf"/>
</dbReference>
<dbReference type="InterPro" id="IPR023772">
    <property type="entry name" value="DNA-bd_HTH_TetR-type_CS"/>
</dbReference>
<reference evidence="4 5" key="1">
    <citation type="submission" date="2020-10" db="EMBL/GenBank/DDBJ databases">
        <authorList>
            <person name="Castelo-Branco R."/>
            <person name="Eusebio N."/>
            <person name="Adriana R."/>
            <person name="Vieira A."/>
            <person name="Brugerolle De Fraissinette N."/>
            <person name="Rezende De Castro R."/>
            <person name="Schneider M.P."/>
            <person name="Vasconcelos V."/>
            <person name="Leao P.N."/>
        </authorList>
    </citation>
    <scope>NUCLEOTIDE SEQUENCE [LARGE SCALE GENOMIC DNA]</scope>
    <source>
        <strain evidence="4 5">LEGE 00031</strain>
    </source>
</reference>
<evidence type="ECO:0000256" key="2">
    <source>
        <dbReference type="PROSITE-ProRule" id="PRU00335"/>
    </source>
</evidence>
<keyword evidence="1 2" id="KW-0238">DNA-binding</keyword>
<dbReference type="PROSITE" id="PS50977">
    <property type="entry name" value="HTH_TETR_2"/>
    <property type="match status" value="1"/>
</dbReference>
<dbReference type="EMBL" id="JADEVV010000005">
    <property type="protein sequence ID" value="MBE9252810.1"/>
    <property type="molecule type" value="Genomic_DNA"/>
</dbReference>
<dbReference type="Pfam" id="PF00440">
    <property type="entry name" value="TetR_N"/>
    <property type="match status" value="1"/>
</dbReference>
<dbReference type="Pfam" id="PF14246">
    <property type="entry name" value="TetR_C_7"/>
    <property type="match status" value="1"/>
</dbReference>
<dbReference type="InterPro" id="IPR050109">
    <property type="entry name" value="HTH-type_TetR-like_transc_reg"/>
</dbReference>
<dbReference type="Gene3D" id="1.10.357.10">
    <property type="entry name" value="Tetracycline Repressor, domain 2"/>
    <property type="match status" value="1"/>
</dbReference>